<protein>
    <submittedName>
        <fullName evidence="1">Uncharacterized protein</fullName>
    </submittedName>
</protein>
<keyword evidence="2" id="KW-1185">Reference proteome</keyword>
<name>A0A1Q2D131_9ACTN</name>
<organism evidence="1 2">
    <name type="scientific">Tessaracoccus flavescens</name>
    <dbReference type="NCBI Taxonomy" id="399497"/>
    <lineage>
        <taxon>Bacteria</taxon>
        <taxon>Bacillati</taxon>
        <taxon>Actinomycetota</taxon>
        <taxon>Actinomycetes</taxon>
        <taxon>Propionibacteriales</taxon>
        <taxon>Propionibacteriaceae</taxon>
        <taxon>Tessaracoccus</taxon>
    </lineage>
</organism>
<dbReference type="EMBL" id="CP019607">
    <property type="protein sequence ID" value="AQP51954.1"/>
    <property type="molecule type" value="Genomic_DNA"/>
</dbReference>
<gene>
    <name evidence="1" type="ORF">BW733_15115</name>
</gene>
<evidence type="ECO:0000313" key="1">
    <source>
        <dbReference type="EMBL" id="AQP51954.1"/>
    </source>
</evidence>
<accession>A0A1Q2D131</accession>
<dbReference type="KEGG" id="tfa:BW733_15115"/>
<dbReference type="Proteomes" id="UP000188235">
    <property type="component" value="Chromosome"/>
</dbReference>
<dbReference type="AlphaFoldDB" id="A0A1Q2D131"/>
<evidence type="ECO:0000313" key="2">
    <source>
        <dbReference type="Proteomes" id="UP000188235"/>
    </source>
</evidence>
<dbReference type="STRING" id="399497.BW733_15115"/>
<proteinExistence type="predicted"/>
<reference evidence="1 2" key="1">
    <citation type="journal article" date="2008" name="Int. J. Syst. Evol. Microbiol.">
        <title>Tessaracoccus flavescens sp. nov., isolated from marine sediment.</title>
        <authorList>
            <person name="Lee D.W."/>
            <person name="Lee S.D."/>
        </authorList>
    </citation>
    <scope>NUCLEOTIDE SEQUENCE [LARGE SCALE GENOMIC DNA]</scope>
    <source>
        <strain evidence="1 2">SST-39T</strain>
    </source>
</reference>
<sequence length="89" mass="9729">MTERFAWLDRLDDALVTRPCPCGTCPSVELSGPDGVSLAGRPAHVLYGGTRDLLVLLHIVDERPAYLEGVPTSNHDVCTFPPVETAQRR</sequence>